<protein>
    <submittedName>
        <fullName evidence="2">Uncharacterized protein</fullName>
    </submittedName>
</protein>
<dbReference type="Proteomes" id="UP000008177">
    <property type="component" value="Unplaced contigs"/>
</dbReference>
<feature type="compositionally biased region" description="Low complexity" evidence="1">
    <location>
        <begin position="105"/>
        <end position="121"/>
    </location>
</feature>
<dbReference type="EMBL" id="FQ790328">
    <property type="protein sequence ID" value="CCD50721.1"/>
    <property type="molecule type" value="Genomic_DNA"/>
</dbReference>
<evidence type="ECO:0000313" key="3">
    <source>
        <dbReference type="Proteomes" id="UP000008177"/>
    </source>
</evidence>
<dbReference type="InParanoid" id="G2YG23"/>
<evidence type="ECO:0000256" key="1">
    <source>
        <dbReference type="SAM" id="MobiDB-lite"/>
    </source>
</evidence>
<name>G2YG23_BOTF4</name>
<dbReference type="HOGENOM" id="CLU_2037691_0_0_1"/>
<organism evidence="2 3">
    <name type="scientific">Botryotinia fuckeliana (strain T4)</name>
    <name type="common">Noble rot fungus</name>
    <name type="synonym">Botrytis cinerea</name>
    <dbReference type="NCBI Taxonomy" id="999810"/>
    <lineage>
        <taxon>Eukaryota</taxon>
        <taxon>Fungi</taxon>
        <taxon>Dikarya</taxon>
        <taxon>Ascomycota</taxon>
        <taxon>Pezizomycotina</taxon>
        <taxon>Leotiomycetes</taxon>
        <taxon>Helotiales</taxon>
        <taxon>Sclerotiniaceae</taxon>
        <taxon>Botrytis</taxon>
    </lineage>
</organism>
<evidence type="ECO:0000313" key="2">
    <source>
        <dbReference type="EMBL" id="CCD50721.1"/>
    </source>
</evidence>
<accession>G2YG23</accession>
<sequence length="121" mass="13841">MSCFYIGAFYKKLSHKLHQISIQIKLKADKRSRRRTRPNRIMRTITEEEYNRGFIAGQGRDIGDQETQREPITFTVSDAYGITRFLDVIPFDDLVSSREGLNPAGVETTENEVGGESQEIV</sequence>
<proteinExistence type="predicted"/>
<dbReference type="AlphaFoldDB" id="G2YG23"/>
<gene>
    <name evidence="2" type="ORF">BofuT4_P087840.1</name>
</gene>
<reference evidence="3" key="1">
    <citation type="journal article" date="2011" name="PLoS Genet.">
        <title>Genomic analysis of the necrotrophic fungal pathogens Sclerotinia sclerotiorum and Botrytis cinerea.</title>
        <authorList>
            <person name="Amselem J."/>
            <person name="Cuomo C.A."/>
            <person name="van Kan J.A."/>
            <person name="Viaud M."/>
            <person name="Benito E.P."/>
            <person name="Couloux A."/>
            <person name="Coutinho P.M."/>
            <person name="de Vries R.P."/>
            <person name="Dyer P.S."/>
            <person name="Fillinger S."/>
            <person name="Fournier E."/>
            <person name="Gout L."/>
            <person name="Hahn M."/>
            <person name="Kohn L."/>
            <person name="Lapalu N."/>
            <person name="Plummer K.M."/>
            <person name="Pradier J.M."/>
            <person name="Quevillon E."/>
            <person name="Sharon A."/>
            <person name="Simon A."/>
            <person name="ten Have A."/>
            <person name="Tudzynski B."/>
            <person name="Tudzynski P."/>
            <person name="Wincker P."/>
            <person name="Andrew M."/>
            <person name="Anthouard V."/>
            <person name="Beever R.E."/>
            <person name="Beffa R."/>
            <person name="Benoit I."/>
            <person name="Bouzid O."/>
            <person name="Brault B."/>
            <person name="Chen Z."/>
            <person name="Choquer M."/>
            <person name="Collemare J."/>
            <person name="Cotton P."/>
            <person name="Danchin E.G."/>
            <person name="Da Silva C."/>
            <person name="Gautier A."/>
            <person name="Giraud C."/>
            <person name="Giraud T."/>
            <person name="Gonzalez C."/>
            <person name="Grossetete S."/>
            <person name="Guldener U."/>
            <person name="Henrissat B."/>
            <person name="Howlett B.J."/>
            <person name="Kodira C."/>
            <person name="Kretschmer M."/>
            <person name="Lappartient A."/>
            <person name="Leroch M."/>
            <person name="Levis C."/>
            <person name="Mauceli E."/>
            <person name="Neuveglise C."/>
            <person name="Oeser B."/>
            <person name="Pearson M."/>
            <person name="Poulain J."/>
            <person name="Poussereau N."/>
            <person name="Quesneville H."/>
            <person name="Rascle C."/>
            <person name="Schumacher J."/>
            <person name="Segurens B."/>
            <person name="Sexton A."/>
            <person name="Silva E."/>
            <person name="Sirven C."/>
            <person name="Soanes D.M."/>
            <person name="Talbot N.J."/>
            <person name="Templeton M."/>
            <person name="Yandava C."/>
            <person name="Yarden O."/>
            <person name="Zeng Q."/>
            <person name="Rollins J.A."/>
            <person name="Lebrun M.H."/>
            <person name="Dickman M."/>
        </authorList>
    </citation>
    <scope>NUCLEOTIDE SEQUENCE [LARGE SCALE GENOMIC DNA]</scope>
    <source>
        <strain evidence="3">T4</strain>
    </source>
</reference>
<feature type="region of interest" description="Disordered" evidence="1">
    <location>
        <begin position="99"/>
        <end position="121"/>
    </location>
</feature>